<dbReference type="PANTHER" id="PTHR11760:SF19">
    <property type="entry name" value="SMALL RIBOSOMAL SUBUNIT PROTEIN US3C"/>
    <property type="match status" value="1"/>
</dbReference>
<proteinExistence type="inferred from homology"/>
<dbReference type="SUPFAM" id="SSF54821">
    <property type="entry name" value="Ribosomal protein S3 C-terminal domain"/>
    <property type="match status" value="1"/>
</dbReference>
<protein>
    <recommendedName>
        <fullName evidence="7 8">Small ribosomal subunit protein uS3</fullName>
    </recommendedName>
</protein>
<comment type="subunit">
    <text evidence="8">Part of the 30S ribosomal subunit. Forms a tight complex with proteins S10 and S14.</text>
</comment>
<keyword evidence="12" id="KW-1185">Reference proteome</keyword>
<keyword evidence="3 8" id="KW-0694">RNA-binding</keyword>
<dbReference type="SMART" id="SM00322">
    <property type="entry name" value="KH"/>
    <property type="match status" value="1"/>
</dbReference>
<gene>
    <name evidence="8 11" type="primary">rpsC</name>
    <name evidence="11" type="ORF">FNIIJ_046</name>
</gene>
<evidence type="ECO:0000256" key="9">
    <source>
        <dbReference type="RuleBase" id="RU003624"/>
    </source>
</evidence>
<dbReference type="Gene3D" id="3.30.300.20">
    <property type="match status" value="1"/>
</dbReference>
<evidence type="ECO:0000256" key="4">
    <source>
        <dbReference type="ARBA" id="ARBA00022980"/>
    </source>
</evidence>
<keyword evidence="2 8" id="KW-0699">rRNA-binding</keyword>
<dbReference type="GO" id="GO:0022627">
    <property type="term" value="C:cytosolic small ribosomal subunit"/>
    <property type="evidence" value="ECO:0007669"/>
    <property type="project" value="TreeGrafter"/>
</dbReference>
<reference evidence="11 12" key="1">
    <citation type="journal article" date="2014" name="Genome Biol. Evol.">
        <title>Genome sequence of "Candidatus Walczuchella monophlebidarum" the flavobacterial endosymbiont of Llaveia axin axin (Hemiptera: Coccoidea: Monophlebidae).</title>
        <authorList>
            <person name="Rosas-Perez T."/>
            <person name="Rosenblueth M."/>
            <person name="Rincon-Rosales R."/>
            <person name="Mora J."/>
            <person name="Martinez-Romero E."/>
        </authorList>
    </citation>
    <scope>NUCLEOTIDE SEQUENCE [LARGE SCALE GENOMIC DNA]</scope>
    <source>
        <strain evidence="11">FNIIJ</strain>
    </source>
</reference>
<accession>A0A068DNL2</accession>
<comment type="similarity">
    <text evidence="1 8 9">Belongs to the universal ribosomal protein uS3 family.</text>
</comment>
<dbReference type="GO" id="GO:0003735">
    <property type="term" value="F:structural constituent of ribosome"/>
    <property type="evidence" value="ECO:0007669"/>
    <property type="project" value="InterPro"/>
</dbReference>
<dbReference type="SUPFAM" id="SSF54814">
    <property type="entry name" value="Prokaryotic type KH domain (KH-domain type II)"/>
    <property type="match status" value="1"/>
</dbReference>
<evidence type="ECO:0000256" key="5">
    <source>
        <dbReference type="ARBA" id="ARBA00023274"/>
    </source>
</evidence>
<dbReference type="KEGG" id="elv:FNIIJ_046"/>
<sequence length="233" mass="26653">MGQKTNPIANRLGIIRGWDSNWYGGKNYKNRIKEDYHIRQYIEAHFSKSSISHIYIESTLKMIILTITSSRPGIIIGKGGKEIDKLKESLKKMTEKDVNINIYDIRNSSLDARLVAKNLSQQISNRISYKKAIKVAIYDAKRLDVEGIKIQISGRLNGAEMSRTESYKEGRIPLSTLRAYIDYAIDFAQTSYGIIGIKVWIMKGEIYEKKTDLSPLIGLKKQQRPKSKKYVTT</sequence>
<keyword evidence="5 8" id="KW-0687">Ribonucleoprotein</keyword>
<evidence type="ECO:0000256" key="1">
    <source>
        <dbReference type="ARBA" id="ARBA00010761"/>
    </source>
</evidence>
<dbReference type="NCBIfam" id="TIGR01009">
    <property type="entry name" value="rpsC_bact"/>
    <property type="match status" value="1"/>
</dbReference>
<comment type="function">
    <text evidence="6 8">Binds the lower part of the 30S subunit head. Binds mRNA in the 70S ribosome, positioning it for translation.</text>
</comment>
<dbReference type="Proteomes" id="UP000027148">
    <property type="component" value="Chromosome"/>
</dbReference>
<dbReference type="Pfam" id="PF00189">
    <property type="entry name" value="Ribosomal_S3_C"/>
    <property type="match status" value="1"/>
</dbReference>
<name>A0A068DNL2_9FLAO</name>
<dbReference type="RefSeq" id="WP_038436064.1">
    <property type="nucleotide sequence ID" value="NZ_CP006873.1"/>
</dbReference>
<evidence type="ECO:0000259" key="10">
    <source>
        <dbReference type="PROSITE" id="PS50823"/>
    </source>
</evidence>
<dbReference type="EMBL" id="CP006873">
    <property type="protein sequence ID" value="AID37350.1"/>
    <property type="molecule type" value="Genomic_DNA"/>
</dbReference>
<dbReference type="OrthoDB" id="9806396at2"/>
<dbReference type="STRING" id="1415657.FNIIJ_046"/>
<dbReference type="InterPro" id="IPR018280">
    <property type="entry name" value="Ribosomal_uS3_CS"/>
</dbReference>
<dbReference type="InterPro" id="IPR004044">
    <property type="entry name" value="KH_dom_type_2"/>
</dbReference>
<dbReference type="InterPro" id="IPR015946">
    <property type="entry name" value="KH_dom-like_a/b"/>
</dbReference>
<dbReference type="FunFam" id="3.30.300.20:FF:000001">
    <property type="entry name" value="30S ribosomal protein S3"/>
    <property type="match status" value="1"/>
</dbReference>
<dbReference type="InterPro" id="IPR036419">
    <property type="entry name" value="Ribosomal_S3_C_sf"/>
</dbReference>
<dbReference type="InterPro" id="IPR004087">
    <property type="entry name" value="KH_dom"/>
</dbReference>
<dbReference type="HOGENOM" id="CLU_058591_0_2_10"/>
<evidence type="ECO:0000256" key="7">
    <source>
        <dbReference type="ARBA" id="ARBA00035257"/>
    </source>
</evidence>
<evidence type="ECO:0000256" key="6">
    <source>
        <dbReference type="ARBA" id="ARBA00024998"/>
    </source>
</evidence>
<evidence type="ECO:0000313" key="11">
    <source>
        <dbReference type="EMBL" id="AID37350.1"/>
    </source>
</evidence>
<dbReference type="HAMAP" id="MF_01309_B">
    <property type="entry name" value="Ribosomal_uS3_B"/>
    <property type="match status" value="1"/>
</dbReference>
<evidence type="ECO:0000256" key="2">
    <source>
        <dbReference type="ARBA" id="ARBA00022730"/>
    </source>
</evidence>
<feature type="domain" description="KH type-2" evidence="10">
    <location>
        <begin position="38"/>
        <end position="106"/>
    </location>
</feature>
<dbReference type="PROSITE" id="PS00548">
    <property type="entry name" value="RIBOSOMAL_S3"/>
    <property type="match status" value="1"/>
</dbReference>
<organism evidence="11 12">
    <name type="scientific">Candidatus Walczuchella monophlebidarum</name>
    <dbReference type="NCBI Taxonomy" id="1415657"/>
    <lineage>
        <taxon>Bacteria</taxon>
        <taxon>Pseudomonadati</taxon>
        <taxon>Bacteroidota</taxon>
        <taxon>Flavobacteriia</taxon>
        <taxon>Flavobacteriales</taxon>
        <taxon>Candidatus Walczuchella</taxon>
    </lineage>
</organism>
<dbReference type="InterPro" id="IPR001351">
    <property type="entry name" value="Ribosomal_uS3_C"/>
</dbReference>
<dbReference type="InterPro" id="IPR009019">
    <property type="entry name" value="KH_sf_prok-type"/>
</dbReference>
<keyword evidence="4 8" id="KW-0689">Ribosomal protein</keyword>
<dbReference type="Gene3D" id="3.30.1140.32">
    <property type="entry name" value="Ribosomal protein S3, C-terminal domain"/>
    <property type="match status" value="1"/>
</dbReference>
<dbReference type="GO" id="GO:0003729">
    <property type="term" value="F:mRNA binding"/>
    <property type="evidence" value="ECO:0007669"/>
    <property type="project" value="UniProtKB-UniRule"/>
</dbReference>
<dbReference type="Pfam" id="PF07650">
    <property type="entry name" value="KH_2"/>
    <property type="match status" value="1"/>
</dbReference>
<evidence type="ECO:0000256" key="8">
    <source>
        <dbReference type="HAMAP-Rule" id="MF_01309"/>
    </source>
</evidence>
<dbReference type="CDD" id="cd02412">
    <property type="entry name" value="KH-II_30S_S3"/>
    <property type="match status" value="1"/>
</dbReference>
<evidence type="ECO:0000256" key="3">
    <source>
        <dbReference type="ARBA" id="ARBA00022884"/>
    </source>
</evidence>
<dbReference type="InterPro" id="IPR005704">
    <property type="entry name" value="Ribosomal_uS3_bac-typ"/>
</dbReference>
<dbReference type="PROSITE" id="PS50823">
    <property type="entry name" value="KH_TYPE_2"/>
    <property type="match status" value="1"/>
</dbReference>
<dbReference type="PANTHER" id="PTHR11760">
    <property type="entry name" value="30S/40S RIBOSOMAL PROTEIN S3"/>
    <property type="match status" value="1"/>
</dbReference>
<evidence type="ECO:0000313" key="12">
    <source>
        <dbReference type="Proteomes" id="UP000027148"/>
    </source>
</evidence>
<dbReference type="AlphaFoldDB" id="A0A068DNL2"/>
<dbReference type="GO" id="GO:0019843">
    <property type="term" value="F:rRNA binding"/>
    <property type="evidence" value="ECO:0007669"/>
    <property type="project" value="UniProtKB-UniRule"/>
</dbReference>
<dbReference type="InterPro" id="IPR057258">
    <property type="entry name" value="Ribosomal_uS3"/>
</dbReference>
<dbReference type="GO" id="GO:0006412">
    <property type="term" value="P:translation"/>
    <property type="evidence" value="ECO:0007669"/>
    <property type="project" value="UniProtKB-UniRule"/>
</dbReference>